<dbReference type="CDD" id="cd08899">
    <property type="entry name" value="SRPBCC_CalC_Aha1-like_6"/>
    <property type="match status" value="1"/>
</dbReference>
<accession>A0A6B2JYQ6</accession>
<dbReference type="Gene3D" id="3.30.530.20">
    <property type="match status" value="1"/>
</dbReference>
<name>A0A6B2JYQ6_9RHOB</name>
<reference evidence="4 5" key="1">
    <citation type="submission" date="2020-02" db="EMBL/GenBank/DDBJ databases">
        <title>Pseudoroseicyclus tamarix, sp. nov., isolated from offshore sediment of a Tamarix chinensis forest.</title>
        <authorList>
            <person name="Gai Y."/>
        </authorList>
    </citation>
    <scope>NUCLEOTIDE SEQUENCE [LARGE SCALE GENOMIC DNA]</scope>
    <source>
        <strain evidence="4 5">CLL3-39</strain>
    </source>
</reference>
<dbReference type="AlphaFoldDB" id="A0A6B2JYQ6"/>
<evidence type="ECO:0000256" key="1">
    <source>
        <dbReference type="ARBA" id="ARBA00006817"/>
    </source>
</evidence>
<protein>
    <submittedName>
        <fullName evidence="4">SRPBCC family protein</fullName>
    </submittedName>
</protein>
<dbReference type="EMBL" id="JAAGAB010000002">
    <property type="protein sequence ID" value="NDV01434.1"/>
    <property type="molecule type" value="Genomic_DNA"/>
</dbReference>
<dbReference type="InterPro" id="IPR013538">
    <property type="entry name" value="ASHA1/2-like_C"/>
</dbReference>
<gene>
    <name evidence="4" type="ORF">GZA08_10705</name>
</gene>
<feature type="region of interest" description="Disordered" evidence="2">
    <location>
        <begin position="172"/>
        <end position="193"/>
    </location>
</feature>
<feature type="domain" description="Activator of Hsp90 ATPase homologue 1/2-like C-terminal" evidence="3">
    <location>
        <begin position="35"/>
        <end position="141"/>
    </location>
</feature>
<evidence type="ECO:0000313" key="5">
    <source>
        <dbReference type="Proteomes" id="UP000474757"/>
    </source>
</evidence>
<organism evidence="4 5">
    <name type="scientific">Pseudoroseicyclus tamaricis</name>
    <dbReference type="NCBI Taxonomy" id="2705421"/>
    <lineage>
        <taxon>Bacteria</taxon>
        <taxon>Pseudomonadati</taxon>
        <taxon>Pseudomonadota</taxon>
        <taxon>Alphaproteobacteria</taxon>
        <taxon>Rhodobacterales</taxon>
        <taxon>Paracoccaceae</taxon>
        <taxon>Pseudoroseicyclus</taxon>
    </lineage>
</organism>
<evidence type="ECO:0000313" key="4">
    <source>
        <dbReference type="EMBL" id="NDV01434.1"/>
    </source>
</evidence>
<dbReference type="RefSeq" id="WP_163893304.1">
    <property type="nucleotide sequence ID" value="NZ_JAAGAB010000002.1"/>
</dbReference>
<evidence type="ECO:0000259" key="3">
    <source>
        <dbReference type="Pfam" id="PF08327"/>
    </source>
</evidence>
<comment type="similarity">
    <text evidence="1">Belongs to the AHA1 family.</text>
</comment>
<keyword evidence="5" id="KW-1185">Reference proteome</keyword>
<proteinExistence type="inferred from homology"/>
<dbReference type="InterPro" id="IPR023393">
    <property type="entry name" value="START-like_dom_sf"/>
</dbReference>
<comment type="caution">
    <text evidence="4">The sequence shown here is derived from an EMBL/GenBank/DDBJ whole genome shotgun (WGS) entry which is preliminary data.</text>
</comment>
<evidence type="ECO:0000256" key="2">
    <source>
        <dbReference type="SAM" id="MobiDB-lite"/>
    </source>
</evidence>
<sequence>MRFADHLGHVERSVVSLTREGREAKAVTLARPYNTDAADLWEVLTSPERLPRWFAPVEGEFKLGGRFKVQGNAGGKILECAPPRRLELTWEMGEEISWVSVTLEELGPEQTRLTLVHTAFVSPFWDQFGPGAVGVGWDLALLGLALHLSDPSAEKPDESSFHLQPDGRAFITGSAESWGTADEAGGESADNARRRAAATAAFYTGEQPPGA</sequence>
<dbReference type="Proteomes" id="UP000474757">
    <property type="component" value="Unassembled WGS sequence"/>
</dbReference>
<dbReference type="Pfam" id="PF08327">
    <property type="entry name" value="AHSA1"/>
    <property type="match status" value="1"/>
</dbReference>
<dbReference type="SUPFAM" id="SSF55961">
    <property type="entry name" value="Bet v1-like"/>
    <property type="match status" value="1"/>
</dbReference>